<accession>A0A923MHV2</accession>
<evidence type="ECO:0000313" key="1">
    <source>
        <dbReference type="EMBL" id="MBC5769529.1"/>
    </source>
</evidence>
<evidence type="ECO:0000313" key="2">
    <source>
        <dbReference type="Proteomes" id="UP000620327"/>
    </source>
</evidence>
<dbReference type="EMBL" id="JACOQI010000002">
    <property type="protein sequence ID" value="MBC5769529.1"/>
    <property type="molecule type" value="Genomic_DNA"/>
</dbReference>
<name>A0A923MHV2_9FIRM</name>
<keyword evidence="2" id="KW-1185">Reference proteome</keyword>
<comment type="caution">
    <text evidence="1">The sequence shown here is derived from an EMBL/GenBank/DDBJ whole genome shotgun (WGS) entry which is preliminary data.</text>
</comment>
<organism evidence="1 2">
    <name type="scientific">Dysosmobacter segnis</name>
    <dbReference type="NCBI Taxonomy" id="2763042"/>
    <lineage>
        <taxon>Bacteria</taxon>
        <taxon>Bacillati</taxon>
        <taxon>Bacillota</taxon>
        <taxon>Clostridia</taxon>
        <taxon>Eubacteriales</taxon>
        <taxon>Oscillospiraceae</taxon>
        <taxon>Dysosmobacter</taxon>
    </lineage>
</organism>
<protein>
    <submittedName>
        <fullName evidence="1">Uncharacterized protein</fullName>
    </submittedName>
</protein>
<reference evidence="1" key="1">
    <citation type="submission" date="2020-08" db="EMBL/GenBank/DDBJ databases">
        <title>Genome public.</title>
        <authorList>
            <person name="Liu C."/>
            <person name="Sun Q."/>
        </authorList>
    </citation>
    <scope>NUCLEOTIDE SEQUENCE</scope>
    <source>
        <strain evidence="1">BX15</strain>
    </source>
</reference>
<sequence>MTMEEAIQQLDGAEMMVLNREITQFNQAIIMAISALRTQQKQANECTKCQSDKIRHKQESVHNDPLVLDELRQMRGEPVWCKELECYGIVKMEKVGRWANELFLVGTWHNGDVAVNFEYDIKSRGLTLYRHKPEEVQDEL</sequence>
<proteinExistence type="predicted"/>
<dbReference type="Proteomes" id="UP000620327">
    <property type="component" value="Unassembled WGS sequence"/>
</dbReference>
<dbReference type="AlphaFoldDB" id="A0A923MHV2"/>
<gene>
    <name evidence="1" type="ORF">H8Z83_04230</name>
</gene>
<dbReference type="RefSeq" id="WP_187013873.1">
    <property type="nucleotide sequence ID" value="NZ_JACOQI010000002.1"/>
</dbReference>